<accession>A0ABT7TUG7</accession>
<evidence type="ECO:0000256" key="1">
    <source>
        <dbReference type="SAM" id="Phobius"/>
    </source>
</evidence>
<dbReference type="Proteomes" id="UP001236404">
    <property type="component" value="Unassembled WGS sequence"/>
</dbReference>
<proteinExistence type="predicted"/>
<reference evidence="2 3" key="1">
    <citation type="submission" date="2023-06" db="EMBL/GenBank/DDBJ databases">
        <authorList>
            <person name="Feng G."/>
            <person name="Li J."/>
            <person name="Zhu H."/>
        </authorList>
    </citation>
    <scope>NUCLEOTIDE SEQUENCE [LARGE SCALE GENOMIC DNA]</scope>
    <source>
        <strain evidence="2 3">RHCKG28</strain>
    </source>
</reference>
<keyword evidence="1" id="KW-0812">Transmembrane</keyword>
<sequence length="121" mass="13055">MSRRSRRTRVDRARWVEGLRAGISLAHLVASGRSSGRVAVFARVLGVRQLAQAALLVRAQTPEAHVLGAAVDATHGITMVPLIALDRQTRGFATRQLVVAVLLTALEVGLVGTWRGRSGRR</sequence>
<protein>
    <submittedName>
        <fullName evidence="2">Uncharacterized protein</fullName>
    </submittedName>
</protein>
<evidence type="ECO:0000313" key="2">
    <source>
        <dbReference type="EMBL" id="MDM7892999.1"/>
    </source>
</evidence>
<keyword evidence="3" id="KW-1185">Reference proteome</keyword>
<keyword evidence="1" id="KW-0472">Membrane</keyword>
<gene>
    <name evidence="2" type="ORF">QUG93_14995</name>
</gene>
<keyword evidence="1" id="KW-1133">Transmembrane helix</keyword>
<organism evidence="2 3">
    <name type="scientific">Curtobacterium caseinilyticum</name>
    <dbReference type="NCBI Taxonomy" id="3055137"/>
    <lineage>
        <taxon>Bacteria</taxon>
        <taxon>Bacillati</taxon>
        <taxon>Actinomycetota</taxon>
        <taxon>Actinomycetes</taxon>
        <taxon>Micrococcales</taxon>
        <taxon>Microbacteriaceae</taxon>
        <taxon>Curtobacterium</taxon>
    </lineage>
</organism>
<dbReference type="RefSeq" id="WP_289475239.1">
    <property type="nucleotide sequence ID" value="NZ_JAUCMN010000013.1"/>
</dbReference>
<evidence type="ECO:0000313" key="3">
    <source>
        <dbReference type="Proteomes" id="UP001236404"/>
    </source>
</evidence>
<name>A0ABT7TUG7_9MICO</name>
<dbReference type="EMBL" id="JAUCMN010000013">
    <property type="protein sequence ID" value="MDM7892999.1"/>
    <property type="molecule type" value="Genomic_DNA"/>
</dbReference>
<comment type="caution">
    <text evidence="2">The sequence shown here is derived from an EMBL/GenBank/DDBJ whole genome shotgun (WGS) entry which is preliminary data.</text>
</comment>
<feature type="transmembrane region" description="Helical" evidence="1">
    <location>
        <begin position="97"/>
        <end position="114"/>
    </location>
</feature>